<dbReference type="CDD" id="cd03257">
    <property type="entry name" value="ABC_NikE_OppD_transporters"/>
    <property type="match status" value="2"/>
</dbReference>
<dbReference type="InterPro" id="IPR050319">
    <property type="entry name" value="ABC_transp_ATP-bind"/>
</dbReference>
<dbReference type="PANTHER" id="PTHR43776">
    <property type="entry name" value="TRANSPORT ATP-BINDING PROTEIN"/>
    <property type="match status" value="1"/>
</dbReference>
<evidence type="ECO:0000313" key="5">
    <source>
        <dbReference type="EMBL" id="MDJ1372174.1"/>
    </source>
</evidence>
<dbReference type="InterPro" id="IPR003593">
    <property type="entry name" value="AAA+_ATPase"/>
</dbReference>
<sequence>MTASEQQLQLLEVRDLRIRFGRDHVVRGLDLEIAKGEALGLIGSSGSGKSLTARALMGLAGEGATVDAERMRLGETDLLALSERQLRKVRGGRIGLVLQDALVSLDPARTIGAELDDAIKLHSRASTSERRERALELLTRVGLPEPEVRMKQRAGALSGGQRQRALIAIALAGDPELLIADEPTTALDAGARRDLLALLRSLADDGLGILFVSHDLASVRILCDRVAVIDDGRIVETAATERILTAPDSAAGKALVEALPQPPRARPPHEGPILLAAEGLERKYRRPDGSKFTALQDASLELRAGETLGVVGASGSGKSTLARLLLALDPPDAGSVTFDGAQWSPARESARRPRRHLMGMVAQDPLSTFDPRLRVGAILADAVSGGRVRSSNKLRPRLIELLEEVGLGEQHLTARPIALSGGERQRVAIARALAGSPSVLICDEAVSALDATVRRSVLDLIDEIRRERALACIFISHDLDVVGEIADRVAVVDSGRIVETALTLDLFTNPQHPASRTLLLGRDLEAS</sequence>
<dbReference type="Gene3D" id="3.40.50.300">
    <property type="entry name" value="P-loop containing nucleotide triphosphate hydrolases"/>
    <property type="match status" value="2"/>
</dbReference>
<reference evidence="5" key="1">
    <citation type="submission" date="2018-03" db="EMBL/GenBank/DDBJ databases">
        <authorList>
            <person name="Nunes O.C."/>
            <person name="Lopes A.R."/>
            <person name="Froufe H."/>
            <person name="Munoz-Merida A."/>
            <person name="Barroso C."/>
            <person name="Egas C."/>
        </authorList>
    </citation>
    <scope>NUCLEOTIDE SEQUENCE</scope>
    <source>
        <strain evidence="5">ON4</strain>
    </source>
</reference>
<feature type="domain" description="ABC transporter" evidence="4">
    <location>
        <begin position="11"/>
        <end position="256"/>
    </location>
</feature>
<feature type="domain" description="ABC transporter" evidence="4">
    <location>
        <begin position="275"/>
        <end position="519"/>
    </location>
</feature>
<evidence type="ECO:0000259" key="4">
    <source>
        <dbReference type="PROSITE" id="PS50893"/>
    </source>
</evidence>
<proteinExistence type="predicted"/>
<accession>A0ABT7CAF5</accession>
<dbReference type="PROSITE" id="PS00211">
    <property type="entry name" value="ABC_TRANSPORTER_1"/>
    <property type="match status" value="2"/>
</dbReference>
<comment type="caution">
    <text evidence="5">The sequence shown here is derived from an EMBL/GenBank/DDBJ whole genome shotgun (WGS) entry which is preliminary data.</text>
</comment>
<organism evidence="5 6">
    <name type="scientific">Gulosibacter molinativorax</name>
    <dbReference type="NCBI Taxonomy" id="256821"/>
    <lineage>
        <taxon>Bacteria</taxon>
        <taxon>Bacillati</taxon>
        <taxon>Actinomycetota</taxon>
        <taxon>Actinomycetes</taxon>
        <taxon>Micrococcales</taxon>
        <taxon>Microbacteriaceae</taxon>
        <taxon>Gulosibacter</taxon>
    </lineage>
</organism>
<keyword evidence="3 5" id="KW-0067">ATP-binding</keyword>
<dbReference type="PROSITE" id="PS50893">
    <property type="entry name" value="ABC_TRANSPORTER_2"/>
    <property type="match status" value="2"/>
</dbReference>
<dbReference type="Proteomes" id="UP001170379">
    <property type="component" value="Unassembled WGS sequence"/>
</dbReference>
<dbReference type="SUPFAM" id="SSF52540">
    <property type="entry name" value="P-loop containing nucleoside triphosphate hydrolases"/>
    <property type="match status" value="2"/>
</dbReference>
<gene>
    <name evidence="5" type="ORF">C7K25_12470</name>
</gene>
<dbReference type="SMART" id="SM00382">
    <property type="entry name" value="AAA"/>
    <property type="match status" value="2"/>
</dbReference>
<evidence type="ECO:0000256" key="2">
    <source>
        <dbReference type="ARBA" id="ARBA00022741"/>
    </source>
</evidence>
<dbReference type="GO" id="GO:0005524">
    <property type="term" value="F:ATP binding"/>
    <property type="evidence" value="ECO:0007669"/>
    <property type="project" value="UniProtKB-KW"/>
</dbReference>
<name>A0ABT7CAF5_9MICO</name>
<dbReference type="RefSeq" id="WP_026937408.1">
    <property type="nucleotide sequence ID" value="NZ_CP028426.1"/>
</dbReference>
<keyword evidence="6" id="KW-1185">Reference proteome</keyword>
<evidence type="ECO:0000256" key="1">
    <source>
        <dbReference type="ARBA" id="ARBA00022448"/>
    </source>
</evidence>
<protein>
    <submittedName>
        <fullName evidence="5">ABC transporter ATP-binding protein</fullName>
    </submittedName>
</protein>
<keyword evidence="2" id="KW-0547">Nucleotide-binding</keyword>
<dbReference type="Pfam" id="PF00005">
    <property type="entry name" value="ABC_tran"/>
    <property type="match status" value="2"/>
</dbReference>
<dbReference type="EMBL" id="PXVD01000021">
    <property type="protein sequence ID" value="MDJ1372174.1"/>
    <property type="molecule type" value="Genomic_DNA"/>
</dbReference>
<evidence type="ECO:0000313" key="6">
    <source>
        <dbReference type="Proteomes" id="UP001170379"/>
    </source>
</evidence>
<evidence type="ECO:0000256" key="3">
    <source>
        <dbReference type="ARBA" id="ARBA00022840"/>
    </source>
</evidence>
<reference evidence="5" key="2">
    <citation type="journal article" date="2022" name="Sci. Rep.">
        <title>In silico prediction of the enzymes involved in the degradation of the herbicide molinate by Gulosibacter molinativorax ON4T.</title>
        <authorList>
            <person name="Lopes A.R."/>
            <person name="Bunin E."/>
            <person name="Viana A.T."/>
            <person name="Froufe H."/>
            <person name="Munoz-Merida A."/>
            <person name="Pinho D."/>
            <person name="Figueiredo J."/>
            <person name="Barroso C."/>
            <person name="Vaz-Moreira I."/>
            <person name="Bellanger X."/>
            <person name="Egas C."/>
            <person name="Nunes O.C."/>
        </authorList>
    </citation>
    <scope>NUCLEOTIDE SEQUENCE</scope>
    <source>
        <strain evidence="5">ON4</strain>
    </source>
</reference>
<keyword evidence="1" id="KW-0813">Transport</keyword>
<dbReference type="InterPro" id="IPR027417">
    <property type="entry name" value="P-loop_NTPase"/>
</dbReference>
<dbReference type="InterPro" id="IPR017871">
    <property type="entry name" value="ABC_transporter-like_CS"/>
</dbReference>
<dbReference type="InterPro" id="IPR003439">
    <property type="entry name" value="ABC_transporter-like_ATP-bd"/>
</dbReference>